<evidence type="ECO:0000313" key="2">
    <source>
        <dbReference type="Proteomes" id="UP000093482"/>
    </source>
</evidence>
<reference evidence="1 2" key="1">
    <citation type="submission" date="2016-07" db="EMBL/GenBank/DDBJ databases">
        <title>Caryophanon latum genome sequencing.</title>
        <authorList>
            <person name="Verma A."/>
            <person name="Pal Y."/>
            <person name="Krishnamurthi S."/>
        </authorList>
    </citation>
    <scope>NUCLEOTIDE SEQUENCE [LARGE SCALE GENOMIC DNA]</scope>
    <source>
        <strain evidence="1 2">DSM 14151</strain>
    </source>
</reference>
<organism evidence="1 2">
    <name type="scientific">Caryophanon latum</name>
    <dbReference type="NCBI Taxonomy" id="33977"/>
    <lineage>
        <taxon>Bacteria</taxon>
        <taxon>Bacillati</taxon>
        <taxon>Bacillota</taxon>
        <taxon>Bacilli</taxon>
        <taxon>Bacillales</taxon>
        <taxon>Caryophanaceae</taxon>
        <taxon>Caryophanon</taxon>
    </lineage>
</organism>
<dbReference type="NCBIfam" id="TIGR01784">
    <property type="entry name" value="T_den_put_tspse"/>
    <property type="match status" value="1"/>
</dbReference>
<dbReference type="AlphaFoldDB" id="A0A1C0YV55"/>
<evidence type="ECO:0000313" key="1">
    <source>
        <dbReference type="EMBL" id="OCS91032.1"/>
    </source>
</evidence>
<dbReference type="PANTHER" id="PTHR41317:SF1">
    <property type="entry name" value="PD-(D_E)XK NUCLEASE FAMILY TRANSPOSASE"/>
    <property type="match status" value="1"/>
</dbReference>
<keyword evidence="2" id="KW-1185">Reference proteome</keyword>
<name>A0A1C0YV55_9BACL</name>
<dbReference type="InterPro" id="IPR010106">
    <property type="entry name" value="RpnA"/>
</dbReference>
<dbReference type="Pfam" id="PF12784">
    <property type="entry name" value="PDDEXK_2"/>
    <property type="match status" value="1"/>
</dbReference>
<gene>
    <name evidence="1" type="ORF">A6K76_09820</name>
</gene>
<protein>
    <recommendedName>
        <fullName evidence="3">Transposase</fullName>
    </recommendedName>
</protein>
<accession>A0A1C0YV55</accession>
<sequence length="335" mass="39139">MNQQALRRIPLHKLIDLKVDFAFKQLFGSERNKHITIVFLNAILARTGRDTIKEVTFLNEELGGQYDGDKQSRLDLLVKTQSGEHINIEMQLSNQDDMMKRTLYYWSRLFAKQLEKGKGYRTLLQTITINICNFTVFNDLAHYHTTYHLYEDAELKRLRPIDDVLEVHFIEMNKFLKAWHDKKLQPLDDILARWLLLLGMVDARKEKVYTEIYEELEELAMKDENLIDAFGTWEELSQTPETRFAYEMRLKAIIDDEARLSDAKDKGIEEGIELGEIRGVEKGIEIGIEKGKAAGRHEERLQLAKNFLALHVDFETIQQATGLSIDELEKLKRHM</sequence>
<dbReference type="Proteomes" id="UP000093482">
    <property type="component" value="Unassembled WGS sequence"/>
</dbReference>
<dbReference type="OrthoDB" id="1097360at2"/>
<dbReference type="EMBL" id="MATO01000031">
    <property type="protein sequence ID" value="OCS91032.1"/>
    <property type="molecule type" value="Genomic_DNA"/>
</dbReference>
<comment type="caution">
    <text evidence="1">The sequence shown here is derived from an EMBL/GenBank/DDBJ whole genome shotgun (WGS) entry which is preliminary data.</text>
</comment>
<proteinExistence type="predicted"/>
<evidence type="ECO:0008006" key="3">
    <source>
        <dbReference type="Google" id="ProtNLM"/>
    </source>
</evidence>
<dbReference type="PANTHER" id="PTHR41317">
    <property type="entry name" value="PD-(D_E)XK NUCLEASE FAMILY TRANSPOSASE"/>
    <property type="match status" value="1"/>
</dbReference>
<dbReference type="RefSeq" id="WP_066463675.1">
    <property type="nucleotide sequence ID" value="NZ_MATO01000031.1"/>
</dbReference>